<dbReference type="RefSeq" id="WP_009032651.1">
    <property type="nucleotide sequence ID" value="NZ_ALWO02000023.1"/>
</dbReference>
<keyword evidence="2" id="KW-1185">Reference proteome</keyword>
<dbReference type="eggNOG" id="COG0438">
    <property type="taxonomic scope" value="Bacteria"/>
</dbReference>
<evidence type="ECO:0000313" key="1">
    <source>
        <dbReference type="EMBL" id="EOZ98690.1"/>
    </source>
</evidence>
<gene>
    <name evidence="1" type="ORF">A33Q_1344</name>
</gene>
<dbReference type="STRING" id="1189612.A33Q_1344"/>
<proteinExistence type="predicted"/>
<dbReference type="Proteomes" id="UP000006073">
    <property type="component" value="Unassembled WGS sequence"/>
</dbReference>
<dbReference type="AlphaFoldDB" id="S2DN91"/>
<dbReference type="SUPFAM" id="SSF53756">
    <property type="entry name" value="UDP-Glycosyltransferase/glycogen phosphorylase"/>
    <property type="match status" value="1"/>
</dbReference>
<dbReference type="OrthoDB" id="925984at2"/>
<dbReference type="Gene3D" id="3.40.50.2000">
    <property type="entry name" value="Glycogen Phosphorylase B"/>
    <property type="match status" value="2"/>
</dbReference>
<protein>
    <submittedName>
        <fullName evidence="1">Glycosyltransferase</fullName>
    </submittedName>
</protein>
<name>S2DN91_INDAL</name>
<reference evidence="1 2" key="1">
    <citation type="journal article" date="2013" name="Genome Announc.">
        <title>Draft Genome Sequence of Indibacter alkaliphilus Strain LW1T, Isolated from Lonar Lake, a Haloalkaline Lake in the Buldana District of Maharashtra, India.</title>
        <authorList>
            <person name="Singh A."/>
            <person name="Kumar Jangir P."/>
            <person name="Sharma R."/>
            <person name="Singh A."/>
            <person name="Kumar Pinnaka A."/>
            <person name="Shivaji S."/>
        </authorList>
    </citation>
    <scope>NUCLEOTIDE SEQUENCE [LARGE SCALE GENOMIC DNA]</scope>
    <source>
        <strain evidence="2">CCUG 57479 / KCTC 22604 / LW1</strain>
    </source>
</reference>
<comment type="caution">
    <text evidence="1">The sequence shown here is derived from an EMBL/GenBank/DDBJ whole genome shotgun (WGS) entry which is preliminary data.</text>
</comment>
<accession>S2DN91</accession>
<sequence>MLPVKIAIASVLKPLKDPRSYYKFGLSLRETNKYQINIIGFCSKKETDENSIKFHSLFYKKRNSFSRLKVGFRLLKLLSKIKPKILIVTTYELLPAALLGKVIFGYKLVYDIQENYALNITLNSPKNKLSKLLGTGIIKLIEFGSRAFIDHFIFAEKCYVSEFPEINNHTIIENKYQGPIVKAKYTFKLERSNLKFLLCGTLAEVYGSMDALLWFDKFHKHFPDTSLKILGHAPLESFRLKLIKHVEDKPYFKSTISSEPIPYELILNSYLTTDLVLLPYQQVKSISPKIPGKLYECLALNKGFLFSPNTQWQFLANKYNAGVTVNFQDLSKMEMISKEIFSKVFYSEAPKIDAYWASEELKFLSLIDRLSSKT</sequence>
<organism evidence="1 2">
    <name type="scientific">Indibacter alkaliphilus (strain CCUG 57479 / KCTC 22604 / LW1)</name>
    <dbReference type="NCBI Taxonomy" id="1189612"/>
    <lineage>
        <taxon>Bacteria</taxon>
        <taxon>Pseudomonadati</taxon>
        <taxon>Bacteroidota</taxon>
        <taxon>Cytophagia</taxon>
        <taxon>Cytophagales</taxon>
        <taxon>Cyclobacteriaceae</taxon>
    </lineage>
</organism>
<dbReference type="EMBL" id="ALWO02000023">
    <property type="protein sequence ID" value="EOZ98690.1"/>
    <property type="molecule type" value="Genomic_DNA"/>
</dbReference>
<evidence type="ECO:0000313" key="2">
    <source>
        <dbReference type="Proteomes" id="UP000006073"/>
    </source>
</evidence>
<dbReference type="GO" id="GO:0016740">
    <property type="term" value="F:transferase activity"/>
    <property type="evidence" value="ECO:0007669"/>
    <property type="project" value="UniProtKB-KW"/>
</dbReference>